<dbReference type="InterPro" id="IPR002500">
    <property type="entry name" value="PAPS_reduct_dom"/>
</dbReference>
<accession>A0A931FUF6</accession>
<dbReference type="InterPro" id="IPR050128">
    <property type="entry name" value="Sulfate_adenylyltrnsfr_sub2"/>
</dbReference>
<dbReference type="Gene3D" id="3.40.50.620">
    <property type="entry name" value="HUPs"/>
    <property type="match status" value="2"/>
</dbReference>
<feature type="domain" description="Phosphoadenosine phosphosulphate reductase" evidence="1">
    <location>
        <begin position="197"/>
        <end position="278"/>
    </location>
</feature>
<dbReference type="InterPro" id="IPR014729">
    <property type="entry name" value="Rossmann-like_a/b/a_fold"/>
</dbReference>
<dbReference type="Pfam" id="PF01507">
    <property type="entry name" value="PAPS_reduct"/>
    <property type="match status" value="2"/>
</dbReference>
<organism evidence="2 3">
    <name type="scientific">Microvirga alba</name>
    <dbReference type="NCBI Taxonomy" id="2791025"/>
    <lineage>
        <taxon>Bacteria</taxon>
        <taxon>Pseudomonadati</taxon>
        <taxon>Pseudomonadota</taxon>
        <taxon>Alphaproteobacteria</taxon>
        <taxon>Hyphomicrobiales</taxon>
        <taxon>Methylobacteriaceae</taxon>
        <taxon>Microvirga</taxon>
    </lineage>
</organism>
<dbReference type="PANTHER" id="PTHR43196">
    <property type="entry name" value="SULFATE ADENYLYLTRANSFERASE SUBUNIT 2"/>
    <property type="match status" value="1"/>
</dbReference>
<proteinExistence type="predicted"/>
<gene>
    <name evidence="2" type="ORF">I2H38_19575</name>
</gene>
<dbReference type="PANTHER" id="PTHR43196:SF2">
    <property type="entry name" value="PHOSPHOADENOSINE PHOSPHOSULFATE REDUCTASE"/>
    <property type="match status" value="1"/>
</dbReference>
<dbReference type="Proteomes" id="UP000599312">
    <property type="component" value="Unassembled WGS sequence"/>
</dbReference>
<dbReference type="AlphaFoldDB" id="A0A931FUF6"/>
<dbReference type="GO" id="GO:0003824">
    <property type="term" value="F:catalytic activity"/>
    <property type="evidence" value="ECO:0007669"/>
    <property type="project" value="InterPro"/>
</dbReference>
<name>A0A931FUF6_9HYPH</name>
<comment type="caution">
    <text evidence="2">The sequence shown here is derived from an EMBL/GenBank/DDBJ whole genome shotgun (WGS) entry which is preliminary data.</text>
</comment>
<protein>
    <submittedName>
        <fullName evidence="2">Phosphoadenosine phosphosulfate reductase family protein</fullName>
    </submittedName>
</protein>
<keyword evidence="3" id="KW-1185">Reference proteome</keyword>
<evidence type="ECO:0000313" key="3">
    <source>
        <dbReference type="Proteomes" id="UP000599312"/>
    </source>
</evidence>
<dbReference type="EMBL" id="JADQDO010000016">
    <property type="protein sequence ID" value="MBF9235566.1"/>
    <property type="molecule type" value="Genomic_DNA"/>
</dbReference>
<dbReference type="SUPFAM" id="SSF52402">
    <property type="entry name" value="Adenine nucleotide alpha hydrolases-like"/>
    <property type="match status" value="1"/>
</dbReference>
<dbReference type="RefSeq" id="WP_196273561.1">
    <property type="nucleotide sequence ID" value="NZ_JADQDO010000016.1"/>
</dbReference>
<sequence>MEHNVISISGGKDSTALLLLAIERQTENMQAVFADTGHEHPQTYEYVRYLEQATGVPIRWVRADFTADIERKREFVRTKWPAMLIAGKPEKPGYWLAQVGAPANDNVPKPTHTPVDPYSATTYATWDWMPAVRGIAPKSEEEAAAVVERALAVLQPTGNPFLDLCLWKGRFPSTRARFCSEELKRNPIIEQVQLPLLDAGDDVISWQGVRADESASRANLTERECKGTWESGAELWNYRPILKWTAQDCFDMHRKHGIKPNPLYQQGMGRVGCMPCIHARKDELLEISKRFPEEIARVAEWERIVSDVSKRNSATFFAASDLGVVDNDETVLGRANIMKFVEWSKTSRGGRQMDFLRADNDNLPLCTSIYGLCE</sequence>
<evidence type="ECO:0000259" key="1">
    <source>
        <dbReference type="Pfam" id="PF01507"/>
    </source>
</evidence>
<reference evidence="2" key="1">
    <citation type="submission" date="2020-11" db="EMBL/GenBank/DDBJ databases">
        <authorList>
            <person name="Kim M.K."/>
        </authorList>
    </citation>
    <scope>NUCLEOTIDE SEQUENCE</scope>
    <source>
        <strain evidence="2">BT350</strain>
    </source>
</reference>
<evidence type="ECO:0000313" key="2">
    <source>
        <dbReference type="EMBL" id="MBF9235566.1"/>
    </source>
</evidence>
<feature type="domain" description="Phosphoadenosine phosphosulphate reductase" evidence="1">
    <location>
        <begin position="4"/>
        <end position="66"/>
    </location>
</feature>